<gene>
    <name evidence="2" type="ORF">EV420DRAFT_1545704</name>
</gene>
<reference evidence="2" key="1">
    <citation type="submission" date="2023-06" db="EMBL/GenBank/DDBJ databases">
        <authorList>
            <consortium name="Lawrence Berkeley National Laboratory"/>
            <person name="Ahrendt S."/>
            <person name="Sahu N."/>
            <person name="Indic B."/>
            <person name="Wong-Bajracharya J."/>
            <person name="Merenyi Z."/>
            <person name="Ke H.-M."/>
            <person name="Monk M."/>
            <person name="Kocsube S."/>
            <person name="Drula E."/>
            <person name="Lipzen A."/>
            <person name="Balint B."/>
            <person name="Henrissat B."/>
            <person name="Andreopoulos B."/>
            <person name="Martin F.M."/>
            <person name="Harder C.B."/>
            <person name="Rigling D."/>
            <person name="Ford K.L."/>
            <person name="Foster G.D."/>
            <person name="Pangilinan J."/>
            <person name="Papanicolaou A."/>
            <person name="Barry K."/>
            <person name="LaButti K."/>
            <person name="Viragh M."/>
            <person name="Koriabine M."/>
            <person name="Yan M."/>
            <person name="Riley R."/>
            <person name="Champramary S."/>
            <person name="Plett K.L."/>
            <person name="Tsai I.J."/>
            <person name="Slot J."/>
            <person name="Sipos G."/>
            <person name="Plett J."/>
            <person name="Nagy L.G."/>
            <person name="Grigoriev I.V."/>
        </authorList>
    </citation>
    <scope>NUCLEOTIDE SEQUENCE</scope>
    <source>
        <strain evidence="2">CCBAS 213</strain>
    </source>
</reference>
<evidence type="ECO:0008006" key="4">
    <source>
        <dbReference type="Google" id="ProtNLM"/>
    </source>
</evidence>
<evidence type="ECO:0000313" key="2">
    <source>
        <dbReference type="EMBL" id="KAK0457978.1"/>
    </source>
</evidence>
<keyword evidence="1" id="KW-0175">Coiled coil</keyword>
<name>A0AA39KFU0_ARMTA</name>
<organism evidence="2 3">
    <name type="scientific">Armillaria tabescens</name>
    <name type="common">Ringless honey mushroom</name>
    <name type="synonym">Agaricus tabescens</name>
    <dbReference type="NCBI Taxonomy" id="1929756"/>
    <lineage>
        <taxon>Eukaryota</taxon>
        <taxon>Fungi</taxon>
        <taxon>Dikarya</taxon>
        <taxon>Basidiomycota</taxon>
        <taxon>Agaricomycotina</taxon>
        <taxon>Agaricomycetes</taxon>
        <taxon>Agaricomycetidae</taxon>
        <taxon>Agaricales</taxon>
        <taxon>Marasmiineae</taxon>
        <taxon>Physalacriaceae</taxon>
        <taxon>Desarmillaria</taxon>
    </lineage>
</organism>
<accession>A0AA39KFU0</accession>
<dbReference type="Proteomes" id="UP001175211">
    <property type="component" value="Unassembled WGS sequence"/>
</dbReference>
<proteinExistence type="predicted"/>
<dbReference type="GeneID" id="85356830"/>
<sequence>MANLCPNCGLSDFRNATSHYLRHEARVLELLQTNDSPRDHEKVDFTTVVSDGPDIISDLDSRIARARTVLEDLIRERERVEDHLQDTKTLFHPIRRLPDDILREIFTACVKTETFLYTRKIGNSLDILKRSQWVLSHVSHRWRGVALGTAELWSSIELSFDLYHTCNDMKLQYMVGLMLESPEDISSLSGLAALLAAISRCTKLALSIPYVSLPAFSMCRGSLSQLRHLLLRLTNVPPDATELDTFSIAPRLRWLNVYRRDDFSRLLRLPWTQIKYCAIKHSSNNVILDLLQKLPLAETITIFTDGCTTEHTSSQVFELPHLRELYIQEEDDDEEDDDEEALGALAELFMNLKLPALQKLSLDFNSSVPYFPEISQVPLSNLVDLTISCDLSDVDAGQEMAEFLRLTHHVKRLNLRVRSVNERFFTPFFCQPDQPVLLPCLEELDLRESSLVDQSHILVNMLDSRCHESDDCVRLMRAWLDAPLDVDADPSVARRWKGICEGQLAVSYGGEIPRCTC</sequence>
<evidence type="ECO:0000256" key="1">
    <source>
        <dbReference type="SAM" id="Coils"/>
    </source>
</evidence>
<keyword evidence="3" id="KW-1185">Reference proteome</keyword>
<dbReference type="SUPFAM" id="SSF52047">
    <property type="entry name" value="RNI-like"/>
    <property type="match status" value="1"/>
</dbReference>
<evidence type="ECO:0000313" key="3">
    <source>
        <dbReference type="Proteomes" id="UP001175211"/>
    </source>
</evidence>
<comment type="caution">
    <text evidence="2">The sequence shown here is derived from an EMBL/GenBank/DDBJ whole genome shotgun (WGS) entry which is preliminary data.</text>
</comment>
<dbReference type="EMBL" id="JAUEPS010000019">
    <property type="protein sequence ID" value="KAK0457978.1"/>
    <property type="molecule type" value="Genomic_DNA"/>
</dbReference>
<protein>
    <recommendedName>
        <fullName evidence="4">F-box domain-containing protein</fullName>
    </recommendedName>
</protein>
<feature type="coiled-coil region" evidence="1">
    <location>
        <begin position="56"/>
        <end position="90"/>
    </location>
</feature>
<dbReference type="RefSeq" id="XP_060330270.1">
    <property type="nucleotide sequence ID" value="XM_060473282.1"/>
</dbReference>
<dbReference type="InterPro" id="IPR032675">
    <property type="entry name" value="LRR_dom_sf"/>
</dbReference>
<dbReference type="Gene3D" id="3.80.10.10">
    <property type="entry name" value="Ribonuclease Inhibitor"/>
    <property type="match status" value="1"/>
</dbReference>
<dbReference type="AlphaFoldDB" id="A0AA39KFU0"/>